<protein>
    <recommendedName>
        <fullName evidence="2">Core domain-containing protein</fullName>
    </recommendedName>
</protein>
<dbReference type="InterPro" id="IPR050322">
    <property type="entry name" value="Fe-S_cluster_asmbl/transfer"/>
</dbReference>
<dbReference type="Gene3D" id="2.60.300.12">
    <property type="entry name" value="HesB-like domain"/>
    <property type="match status" value="1"/>
</dbReference>
<dbReference type="GO" id="GO:0051537">
    <property type="term" value="F:2 iron, 2 sulfur cluster binding"/>
    <property type="evidence" value="ECO:0007669"/>
    <property type="project" value="TreeGrafter"/>
</dbReference>
<accession>A0A6C0FD32</accession>
<feature type="domain" description="Core" evidence="2">
    <location>
        <begin position="2"/>
        <end position="102"/>
    </location>
</feature>
<reference evidence="3" key="1">
    <citation type="journal article" date="2020" name="Nature">
        <title>Giant virus diversity and host interactions through global metagenomics.</title>
        <authorList>
            <person name="Schulz F."/>
            <person name="Roux S."/>
            <person name="Paez-Espino D."/>
            <person name="Jungbluth S."/>
            <person name="Walsh D.A."/>
            <person name="Denef V.J."/>
            <person name="McMahon K.D."/>
            <person name="Konstantinidis K.T."/>
            <person name="Eloe-Fadrosh E.A."/>
            <person name="Kyrpides N.C."/>
            <person name="Woyke T."/>
        </authorList>
    </citation>
    <scope>NUCLEOTIDE SEQUENCE</scope>
    <source>
        <strain evidence="3">GVMAG-S-ERX556049-19</strain>
    </source>
</reference>
<dbReference type="PANTHER" id="PTHR10072">
    <property type="entry name" value="IRON-SULFUR CLUSTER ASSEMBLY PROTEIN"/>
    <property type="match status" value="1"/>
</dbReference>
<dbReference type="InterPro" id="IPR016092">
    <property type="entry name" value="ATAP"/>
</dbReference>
<comment type="similarity">
    <text evidence="1">Belongs to the HesB/IscA family.</text>
</comment>
<evidence type="ECO:0000259" key="2">
    <source>
        <dbReference type="Pfam" id="PF01521"/>
    </source>
</evidence>
<dbReference type="SUPFAM" id="SSF89360">
    <property type="entry name" value="HesB-like domain"/>
    <property type="match status" value="1"/>
</dbReference>
<dbReference type="InterPro" id="IPR035903">
    <property type="entry name" value="HesB-like_dom_sf"/>
</dbReference>
<dbReference type="EMBL" id="MN738821">
    <property type="protein sequence ID" value="QHT37800.1"/>
    <property type="molecule type" value="Genomic_DNA"/>
</dbReference>
<name>A0A6C0FD32_9ZZZZ</name>
<dbReference type="GO" id="GO:0016226">
    <property type="term" value="P:iron-sulfur cluster assembly"/>
    <property type="evidence" value="ECO:0007669"/>
    <property type="project" value="InterPro"/>
</dbReference>
<dbReference type="NCBIfam" id="TIGR00049">
    <property type="entry name" value="iron-sulfur cluster assembly accessory protein"/>
    <property type="match status" value="1"/>
</dbReference>
<dbReference type="Pfam" id="PF01521">
    <property type="entry name" value="Fe-S_biosyn"/>
    <property type="match status" value="1"/>
</dbReference>
<evidence type="ECO:0000256" key="1">
    <source>
        <dbReference type="ARBA" id="ARBA00006718"/>
    </source>
</evidence>
<evidence type="ECO:0000313" key="3">
    <source>
        <dbReference type="EMBL" id="QHT37800.1"/>
    </source>
</evidence>
<proteinExistence type="inferred from homology"/>
<dbReference type="AlphaFoldDB" id="A0A6C0FD32"/>
<dbReference type="PANTHER" id="PTHR10072:SF41">
    <property type="entry name" value="IRON-SULFUR CLUSTER ASSEMBLY 1 HOMOLOG, MITOCHONDRIAL"/>
    <property type="match status" value="1"/>
</dbReference>
<dbReference type="GO" id="GO:0005737">
    <property type="term" value="C:cytoplasm"/>
    <property type="evidence" value="ECO:0007669"/>
    <property type="project" value="TreeGrafter"/>
</dbReference>
<organism evidence="3">
    <name type="scientific">viral metagenome</name>
    <dbReference type="NCBI Taxonomy" id="1070528"/>
    <lineage>
        <taxon>unclassified sequences</taxon>
        <taxon>metagenomes</taxon>
        <taxon>organismal metagenomes</taxon>
    </lineage>
</organism>
<sequence>MITITNLAKSKLTHLIKQNGKSALLYLKSGGCNGFSYKFDVLQKDEKPHKLDEVYPLGEYNLYLCNKSMLFLLGTKIDYIEDIMGSRFDFINDNIQSKCGCGTSFNMKLPE</sequence>
<dbReference type="InterPro" id="IPR000361">
    <property type="entry name" value="ATAP_core_dom"/>
</dbReference>